<comment type="caution">
    <text evidence="1">The sequence shown here is derived from an EMBL/GenBank/DDBJ whole genome shotgun (WGS) entry which is preliminary data.</text>
</comment>
<proteinExistence type="predicted"/>
<evidence type="ECO:0000313" key="1">
    <source>
        <dbReference type="EMBL" id="KFE99099.1"/>
    </source>
</evidence>
<name>A0A085Z3T6_9FLAO</name>
<dbReference type="AlphaFoldDB" id="A0A085Z3T6"/>
<dbReference type="RefSeq" id="WP_034707249.1">
    <property type="nucleotide sequence ID" value="NZ_JPRO01000020.1"/>
</dbReference>
<evidence type="ECO:0000313" key="2">
    <source>
        <dbReference type="Proteomes" id="UP000028703"/>
    </source>
</evidence>
<keyword evidence="2" id="KW-1185">Reference proteome</keyword>
<dbReference type="EMBL" id="JPRO01000020">
    <property type="protein sequence ID" value="KFE99099.1"/>
    <property type="molecule type" value="Genomic_DNA"/>
</dbReference>
<accession>A0A085Z3T6</accession>
<protein>
    <submittedName>
        <fullName evidence="1">Prevent-host-death protein</fullName>
    </submittedName>
</protein>
<gene>
    <name evidence="1" type="ORF">IX38_18890</name>
</gene>
<sequence length="119" mass="14116">MNYTLELNTQEPYSNIVFNTIVFDSFKVNIVERYAGRMNSNPKLSYVLFKIRTLDDVIIKTRNDNGRVKIKGDHFETYQKLIKVLNSYDYKNRLINRQAADQDYVHFILSLVLVNYQLN</sequence>
<reference evidence="1 2" key="1">
    <citation type="submission" date="2014-07" db="EMBL/GenBank/DDBJ databases">
        <title>Genome of Chryseobacterium luteum DSM 18605.</title>
        <authorList>
            <person name="Stropko S.J."/>
            <person name="Pipes S.E."/>
            <person name="Newman J.D."/>
        </authorList>
    </citation>
    <scope>NUCLEOTIDE SEQUENCE [LARGE SCALE GENOMIC DNA]</scope>
    <source>
        <strain evidence="1 2">DSM 18605</strain>
    </source>
</reference>
<dbReference type="OrthoDB" id="1266472at2"/>
<dbReference type="Proteomes" id="UP000028703">
    <property type="component" value="Unassembled WGS sequence"/>
</dbReference>
<organism evidence="1 2">
    <name type="scientific">Chryseobacterium luteum</name>
    <dbReference type="NCBI Taxonomy" id="421531"/>
    <lineage>
        <taxon>Bacteria</taxon>
        <taxon>Pseudomonadati</taxon>
        <taxon>Bacteroidota</taxon>
        <taxon>Flavobacteriia</taxon>
        <taxon>Flavobacteriales</taxon>
        <taxon>Weeksellaceae</taxon>
        <taxon>Chryseobacterium group</taxon>
        <taxon>Chryseobacterium</taxon>
    </lineage>
</organism>
<dbReference type="eggNOG" id="ENOG5032X5M">
    <property type="taxonomic scope" value="Bacteria"/>
</dbReference>